<dbReference type="UniPathway" id="UPA00070">
    <property type="reaction ID" value="UER00119"/>
</dbReference>
<evidence type="ECO:0000256" key="5">
    <source>
        <dbReference type="ARBA" id="ARBA00022975"/>
    </source>
</evidence>
<dbReference type="PANTHER" id="PTHR19278:SF9">
    <property type="entry name" value="URIDINE 5'-MONOPHOSPHATE SYNTHASE"/>
    <property type="match status" value="1"/>
</dbReference>
<reference evidence="7 8" key="1">
    <citation type="journal article" date="2016" name="Nat. Commun.">
        <title>Thousands of microbial genomes shed light on interconnected biogeochemical processes in an aquifer system.</title>
        <authorList>
            <person name="Anantharaman K."/>
            <person name="Brown C.T."/>
            <person name="Hug L.A."/>
            <person name="Sharon I."/>
            <person name="Castelle C.J."/>
            <person name="Probst A.J."/>
            <person name="Thomas B.C."/>
            <person name="Singh A."/>
            <person name="Wilkins M.J."/>
            <person name="Karaoz U."/>
            <person name="Brodie E.L."/>
            <person name="Williams K.H."/>
            <person name="Hubbard S.S."/>
            <person name="Banfield J.F."/>
        </authorList>
    </citation>
    <scope>NUCLEOTIDE SEQUENCE [LARGE SCALE GENOMIC DNA]</scope>
</reference>
<accession>A0A1F5KIK1</accession>
<comment type="subunit">
    <text evidence="6">Homodimer.</text>
</comment>
<feature type="binding site" evidence="6">
    <location>
        <position position="98"/>
    </location>
    <ligand>
        <name>5-phospho-alpha-D-ribose 1-diphosphate</name>
        <dbReference type="ChEBI" id="CHEBI:58017"/>
        <note>ligand shared between dimeric partners</note>
    </ligand>
</feature>
<dbReference type="NCBIfam" id="TIGR00336">
    <property type="entry name" value="pyrE"/>
    <property type="match status" value="1"/>
</dbReference>
<feature type="binding site" description="in other chain" evidence="6">
    <location>
        <position position="95"/>
    </location>
    <ligand>
        <name>5-phospho-alpha-D-ribose 1-diphosphate</name>
        <dbReference type="ChEBI" id="CHEBI:58017"/>
        <note>ligand shared between dimeric partners</note>
    </ligand>
</feature>
<dbReference type="EC" id="2.4.2.10" evidence="2 6"/>
<dbReference type="GO" id="GO:0000287">
    <property type="term" value="F:magnesium ion binding"/>
    <property type="evidence" value="ECO:0007669"/>
    <property type="project" value="UniProtKB-UniRule"/>
</dbReference>
<dbReference type="GO" id="GO:0019856">
    <property type="term" value="P:pyrimidine nucleobase biosynthetic process"/>
    <property type="evidence" value="ECO:0007669"/>
    <property type="project" value="TreeGrafter"/>
</dbReference>
<proteinExistence type="inferred from homology"/>
<sequence length="226" mass="25840">MFELSQKEQLILDLYTVNAIKFGEFTLKSGVISPFYLDLRILVSYPHLLSLTADVFWEKLRVLYFDVLAGVPYTAIPIATAVGVGHMQNMIFVRKEVKEYGTKKRIEGEYHTGQKAVVIDDVITNGESKFETIKYIEEAGLTVEHLVILVDRGQGGVELLSQHGYQCHPIYTMDQIFEVLVKHKKISRAMVRKCLKFIQKTRREFLKKDQPAGQKTGSIKTRKNSL</sequence>
<organism evidence="7 8">
    <name type="scientific">Candidatus Daviesbacteria bacterium RIFCSPHIGHO2_02_FULL_43_12</name>
    <dbReference type="NCBI Taxonomy" id="1797776"/>
    <lineage>
        <taxon>Bacteria</taxon>
        <taxon>Candidatus Daviesiibacteriota</taxon>
    </lineage>
</organism>
<comment type="similarity">
    <text evidence="6">Belongs to the purine/pyrimidine phosphoribosyltransferase family. PyrE subfamily.</text>
</comment>
<feature type="binding site" evidence="6">
    <location>
        <position position="124"/>
    </location>
    <ligand>
        <name>orotate</name>
        <dbReference type="ChEBI" id="CHEBI:30839"/>
    </ligand>
</feature>
<dbReference type="EMBL" id="MFDD01000007">
    <property type="protein sequence ID" value="OGE40664.1"/>
    <property type="molecule type" value="Genomic_DNA"/>
</dbReference>
<protein>
    <recommendedName>
        <fullName evidence="2 6">Orotate phosphoribosyltransferase</fullName>
        <shortName evidence="6">OPRT</shortName>
        <shortName evidence="6">OPRTase</shortName>
        <ecNumber evidence="2 6">2.4.2.10</ecNumber>
    </recommendedName>
</protein>
<dbReference type="Gene3D" id="3.40.50.2020">
    <property type="match status" value="1"/>
</dbReference>
<dbReference type="InterPro" id="IPR000836">
    <property type="entry name" value="PRTase_dom"/>
</dbReference>
<evidence type="ECO:0000313" key="8">
    <source>
        <dbReference type="Proteomes" id="UP000177328"/>
    </source>
</evidence>
<dbReference type="Proteomes" id="UP000177328">
    <property type="component" value="Unassembled WGS sequence"/>
</dbReference>
<dbReference type="InterPro" id="IPR029057">
    <property type="entry name" value="PRTase-like"/>
</dbReference>
<dbReference type="PANTHER" id="PTHR19278">
    <property type="entry name" value="OROTATE PHOSPHORIBOSYLTRANSFERASE"/>
    <property type="match status" value="1"/>
</dbReference>
<keyword evidence="5 6" id="KW-0665">Pyrimidine biosynthesis</keyword>
<evidence type="ECO:0000256" key="3">
    <source>
        <dbReference type="ARBA" id="ARBA00022676"/>
    </source>
</evidence>
<keyword evidence="6" id="KW-0460">Magnesium</keyword>
<evidence type="ECO:0000313" key="7">
    <source>
        <dbReference type="EMBL" id="OGE40664.1"/>
    </source>
</evidence>
<feature type="binding site" evidence="6">
    <location>
        <position position="152"/>
    </location>
    <ligand>
        <name>orotate</name>
        <dbReference type="ChEBI" id="CHEBI:30839"/>
    </ligand>
</feature>
<comment type="pathway">
    <text evidence="1 6">Pyrimidine metabolism; UMP biosynthesis via de novo pathway; UMP from orotate: step 1/2.</text>
</comment>
<evidence type="ECO:0000256" key="4">
    <source>
        <dbReference type="ARBA" id="ARBA00022679"/>
    </source>
</evidence>
<dbReference type="GO" id="GO:0004588">
    <property type="term" value="F:orotate phosphoribosyltransferase activity"/>
    <property type="evidence" value="ECO:0007669"/>
    <property type="project" value="UniProtKB-UniRule"/>
</dbReference>
<feature type="binding site" description="in other chain" evidence="6">
    <location>
        <position position="28"/>
    </location>
    <ligand>
        <name>5-phospho-alpha-D-ribose 1-diphosphate</name>
        <dbReference type="ChEBI" id="CHEBI:58017"/>
        <note>ligand shared between dimeric partners</note>
    </ligand>
</feature>
<comment type="caution">
    <text evidence="6">Lacks conserved residue(s) required for the propagation of feature annotation.</text>
</comment>
<evidence type="ECO:0000256" key="1">
    <source>
        <dbReference type="ARBA" id="ARBA00004889"/>
    </source>
</evidence>
<dbReference type="InterPro" id="IPR004467">
    <property type="entry name" value="Or_phspho_trans_dom"/>
</dbReference>
<dbReference type="InterPro" id="IPR023031">
    <property type="entry name" value="OPRT"/>
</dbReference>
<comment type="catalytic activity">
    <reaction evidence="6">
        <text>orotidine 5'-phosphate + diphosphate = orotate + 5-phospho-alpha-D-ribose 1-diphosphate</text>
        <dbReference type="Rhea" id="RHEA:10380"/>
        <dbReference type="ChEBI" id="CHEBI:30839"/>
        <dbReference type="ChEBI" id="CHEBI:33019"/>
        <dbReference type="ChEBI" id="CHEBI:57538"/>
        <dbReference type="ChEBI" id="CHEBI:58017"/>
        <dbReference type="EC" id="2.4.2.10"/>
    </reaction>
</comment>
<comment type="caution">
    <text evidence="7">The sequence shown here is derived from an EMBL/GenBank/DDBJ whole genome shotgun (WGS) entry which is preliminary data.</text>
</comment>
<dbReference type="GO" id="GO:0044205">
    <property type="term" value="P:'de novo' UMP biosynthetic process"/>
    <property type="evidence" value="ECO:0007669"/>
    <property type="project" value="UniProtKB-UniRule"/>
</dbReference>
<dbReference type="HAMAP" id="MF_01208">
    <property type="entry name" value="PyrE"/>
    <property type="match status" value="1"/>
</dbReference>
<gene>
    <name evidence="6" type="primary">pyrE</name>
    <name evidence="7" type="ORF">A3D25_05910</name>
</gene>
<dbReference type="AlphaFoldDB" id="A0A1F5KIK1"/>
<feature type="binding site" description="in other chain" evidence="6">
    <location>
        <begin position="120"/>
        <end position="128"/>
    </location>
    <ligand>
        <name>5-phospho-alpha-D-ribose 1-diphosphate</name>
        <dbReference type="ChEBI" id="CHEBI:58017"/>
        <note>ligand shared between dimeric partners</note>
    </ligand>
</feature>
<keyword evidence="3 6" id="KW-0328">Glycosyltransferase</keyword>
<evidence type="ECO:0000256" key="6">
    <source>
        <dbReference type="HAMAP-Rule" id="MF_01208"/>
    </source>
</evidence>
<dbReference type="GO" id="GO:0004590">
    <property type="term" value="F:orotidine-5'-phosphate decarboxylase activity"/>
    <property type="evidence" value="ECO:0007669"/>
    <property type="project" value="TreeGrafter"/>
</dbReference>
<evidence type="ECO:0000256" key="2">
    <source>
        <dbReference type="ARBA" id="ARBA00011971"/>
    </source>
</evidence>
<keyword evidence="4 6" id="KW-0808">Transferase</keyword>
<dbReference type="SUPFAM" id="SSF53271">
    <property type="entry name" value="PRTase-like"/>
    <property type="match status" value="1"/>
</dbReference>
<name>A0A1F5KIK1_9BACT</name>
<comment type="cofactor">
    <cofactor evidence="6">
        <name>Mg(2+)</name>
        <dbReference type="ChEBI" id="CHEBI:18420"/>
    </cofactor>
</comment>
<dbReference type="CDD" id="cd06223">
    <property type="entry name" value="PRTases_typeI"/>
    <property type="match status" value="1"/>
</dbReference>
<feature type="binding site" evidence="6">
    <location>
        <position position="94"/>
    </location>
    <ligand>
        <name>5-phospho-alpha-D-ribose 1-diphosphate</name>
        <dbReference type="ChEBI" id="CHEBI:58017"/>
        <note>ligand shared between dimeric partners</note>
    </ligand>
</feature>
<comment type="function">
    <text evidence="6">Catalyzes the transfer of a ribosyl phosphate group from 5-phosphoribose 1-diphosphate to orotate, leading to the formation of orotidine monophosphate (OMP).</text>
</comment>